<dbReference type="InterPro" id="IPR011050">
    <property type="entry name" value="Pectin_lyase_fold/virulence"/>
</dbReference>
<dbReference type="InterPro" id="IPR012334">
    <property type="entry name" value="Pectin_lyas_fold"/>
</dbReference>
<dbReference type="Gene3D" id="2.160.20.10">
    <property type="entry name" value="Single-stranded right-handed beta-helix, Pectin lyase-like"/>
    <property type="match status" value="1"/>
</dbReference>
<dbReference type="SUPFAM" id="SSF51126">
    <property type="entry name" value="Pectin lyase-like"/>
    <property type="match status" value="1"/>
</dbReference>
<comment type="subcellular location">
    <subcellularLocation>
        <location evidence="1">Secreted</location>
    </subcellularLocation>
</comment>
<proteinExistence type="predicted"/>
<dbReference type="Proteomes" id="UP000295210">
    <property type="component" value="Unassembled WGS sequence"/>
</dbReference>
<dbReference type="AlphaFoldDB" id="A0A4R1L0B0"/>
<evidence type="ECO:0000256" key="3">
    <source>
        <dbReference type="ARBA" id="ARBA00022729"/>
    </source>
</evidence>
<keyword evidence="5" id="KW-1185">Reference proteome</keyword>
<comment type="caution">
    <text evidence="4">The sequence shown here is derived from an EMBL/GenBank/DDBJ whole genome shotgun (WGS) entry which is preliminary data.</text>
</comment>
<sequence>MVVPTAAQQQQTCTLYVSASGSDKNSGSTPSSAITLLGAARRAVAGNVVCIQPGNYSLASSFYPAHSGNPNAWITFQNTGGGVVHILWTAGSNAPDRNMFHMYNANFPNGPSYIEFKGLTLDGQNVASNGFFCQGSHHLRYLQNTIINQGSAGIGSMRCDYQTADHNILYHNGYHGGWSSAISYNSSQWFDKYQGLHNIVSNNIIAGSYDSSSYHTDGNGIIMDLSSGSYTASTANTPPALIVNNVVYGNGGRCIENNVVTNIWVVNNTCYDNGLDLTLGPVGSITSHSASHEYFVNNVVQSWDNRPPFMVQGSGSTNLIYSHNLIYGGSNSGVSDTNPADFRSTNPLFVNPPAFNPSNGGQYANALNPAYLGSGLTLKSNSPALDTGVDPASLAGSNSALINDMSRYIYSDINGKPRPKGSPFTLGAYIP</sequence>
<dbReference type="EMBL" id="SMGK01000007">
    <property type="protein sequence ID" value="TCK70253.1"/>
    <property type="molecule type" value="Genomic_DNA"/>
</dbReference>
<dbReference type="PANTHER" id="PTHR40088:SF2">
    <property type="entry name" value="SECRETED SUGAR HYDROLASE"/>
    <property type="match status" value="1"/>
</dbReference>
<dbReference type="GO" id="GO:0016837">
    <property type="term" value="F:carbon-oxygen lyase activity, acting on polysaccharides"/>
    <property type="evidence" value="ECO:0007669"/>
    <property type="project" value="TreeGrafter"/>
</dbReference>
<reference evidence="4 5" key="1">
    <citation type="submission" date="2019-03" db="EMBL/GenBank/DDBJ databases">
        <title>Genomic Encyclopedia of Type Strains, Phase IV (KMG-IV): sequencing the most valuable type-strain genomes for metagenomic binning, comparative biology and taxonomic classification.</title>
        <authorList>
            <person name="Goeker M."/>
        </authorList>
    </citation>
    <scope>NUCLEOTIDE SEQUENCE [LARGE SCALE GENOMIC DNA]</scope>
    <source>
        <strain evidence="4 5">DSM 103428</strain>
    </source>
</reference>
<name>A0A4R1L0B0_9BACT</name>
<dbReference type="InterPro" id="IPR052052">
    <property type="entry name" value="Polysaccharide_Lyase_9"/>
</dbReference>
<evidence type="ECO:0000313" key="4">
    <source>
        <dbReference type="EMBL" id="TCK70253.1"/>
    </source>
</evidence>
<evidence type="ECO:0000256" key="1">
    <source>
        <dbReference type="ARBA" id="ARBA00004613"/>
    </source>
</evidence>
<organism evidence="4 5">
    <name type="scientific">Acidipila rosea</name>
    <dbReference type="NCBI Taxonomy" id="768535"/>
    <lineage>
        <taxon>Bacteria</taxon>
        <taxon>Pseudomonadati</taxon>
        <taxon>Acidobacteriota</taxon>
        <taxon>Terriglobia</taxon>
        <taxon>Terriglobales</taxon>
        <taxon>Acidobacteriaceae</taxon>
        <taxon>Acidipila</taxon>
    </lineage>
</organism>
<dbReference type="SMART" id="SM00710">
    <property type="entry name" value="PbH1"/>
    <property type="match status" value="6"/>
</dbReference>
<evidence type="ECO:0000256" key="2">
    <source>
        <dbReference type="ARBA" id="ARBA00022525"/>
    </source>
</evidence>
<gene>
    <name evidence="4" type="ORF">C7378_3411</name>
</gene>
<dbReference type="GO" id="GO:0005576">
    <property type="term" value="C:extracellular region"/>
    <property type="evidence" value="ECO:0007669"/>
    <property type="project" value="UniProtKB-SubCell"/>
</dbReference>
<keyword evidence="2" id="KW-0964">Secreted</keyword>
<evidence type="ECO:0008006" key="6">
    <source>
        <dbReference type="Google" id="ProtNLM"/>
    </source>
</evidence>
<keyword evidence="3" id="KW-0732">Signal</keyword>
<accession>A0A4R1L0B0</accession>
<dbReference type="PANTHER" id="PTHR40088">
    <property type="entry name" value="PECTATE LYASE (EUROFUNG)"/>
    <property type="match status" value="1"/>
</dbReference>
<evidence type="ECO:0000313" key="5">
    <source>
        <dbReference type="Proteomes" id="UP000295210"/>
    </source>
</evidence>
<dbReference type="InterPro" id="IPR006626">
    <property type="entry name" value="PbH1"/>
</dbReference>
<protein>
    <recommendedName>
        <fullName evidence="6">Parallel beta helix pectate lyase-like protein</fullName>
    </recommendedName>
</protein>